<sequence>MPETVIPRAMLQGANETGDYFWDVWREPNDHTARDRKADRADFFFETSPQATAAVLDRS</sequence>
<dbReference type="EMBL" id="FPCH01000005">
    <property type="protein sequence ID" value="SFV39030.1"/>
    <property type="molecule type" value="Genomic_DNA"/>
</dbReference>
<protein>
    <submittedName>
        <fullName evidence="1">Uncharacterized protein</fullName>
    </submittedName>
</protein>
<accession>A0A1I7NWH9</accession>
<name>A0A1I7NWH9_9HYPH</name>
<organism evidence="1 2">
    <name type="scientific">Hyphomicrobium facile</name>
    <dbReference type="NCBI Taxonomy" id="51670"/>
    <lineage>
        <taxon>Bacteria</taxon>
        <taxon>Pseudomonadati</taxon>
        <taxon>Pseudomonadota</taxon>
        <taxon>Alphaproteobacteria</taxon>
        <taxon>Hyphomicrobiales</taxon>
        <taxon>Hyphomicrobiaceae</taxon>
        <taxon>Hyphomicrobium</taxon>
    </lineage>
</organism>
<dbReference type="Proteomes" id="UP000199423">
    <property type="component" value="Unassembled WGS sequence"/>
</dbReference>
<proteinExistence type="predicted"/>
<reference evidence="2" key="1">
    <citation type="submission" date="2016-10" db="EMBL/GenBank/DDBJ databases">
        <authorList>
            <person name="Varghese N."/>
            <person name="Submissions S."/>
        </authorList>
    </citation>
    <scope>NUCLEOTIDE SEQUENCE [LARGE SCALE GENOMIC DNA]</scope>
    <source>
        <strain evidence="2">DSM 1565</strain>
    </source>
</reference>
<dbReference type="AlphaFoldDB" id="A0A1I7NWH9"/>
<evidence type="ECO:0000313" key="1">
    <source>
        <dbReference type="EMBL" id="SFV39030.1"/>
    </source>
</evidence>
<evidence type="ECO:0000313" key="2">
    <source>
        <dbReference type="Proteomes" id="UP000199423"/>
    </source>
</evidence>
<keyword evidence="2" id="KW-1185">Reference proteome</keyword>
<gene>
    <name evidence="1" type="ORF">SAMN04488557_4053</name>
</gene>